<name>A0A1X6ZYW3_9RHOB</name>
<reference evidence="3 4" key="1">
    <citation type="submission" date="2017-03" db="EMBL/GenBank/DDBJ databases">
        <authorList>
            <person name="Afonso C.L."/>
            <person name="Miller P.J."/>
            <person name="Scott M.A."/>
            <person name="Spackman E."/>
            <person name="Goraichik I."/>
            <person name="Dimitrov K.M."/>
            <person name="Suarez D.L."/>
            <person name="Swayne D.E."/>
        </authorList>
    </citation>
    <scope>NUCLEOTIDE SEQUENCE [LARGE SCALE GENOMIC DNA]</scope>
    <source>
        <strain evidence="3 4">CECT 8625</strain>
    </source>
</reference>
<dbReference type="InterPro" id="IPR029058">
    <property type="entry name" value="AB_hydrolase_fold"/>
</dbReference>
<dbReference type="PANTHER" id="PTHR48081">
    <property type="entry name" value="AB HYDROLASE SUPERFAMILY PROTEIN C4A8.06C"/>
    <property type="match status" value="1"/>
</dbReference>
<dbReference type="Proteomes" id="UP000193570">
    <property type="component" value="Unassembled WGS sequence"/>
</dbReference>
<evidence type="ECO:0000259" key="2">
    <source>
        <dbReference type="Pfam" id="PF07859"/>
    </source>
</evidence>
<feature type="domain" description="Alpha/beta hydrolase fold-3" evidence="2">
    <location>
        <begin position="99"/>
        <end position="209"/>
    </location>
</feature>
<protein>
    <submittedName>
        <fullName evidence="3">Alpha/beta hydrolase fold protein</fullName>
    </submittedName>
</protein>
<gene>
    <name evidence="3" type="ORF">ROJ8625_03229</name>
</gene>
<dbReference type="PANTHER" id="PTHR48081:SF33">
    <property type="entry name" value="KYNURENINE FORMAMIDASE"/>
    <property type="match status" value="1"/>
</dbReference>
<proteinExistence type="predicted"/>
<dbReference type="AlphaFoldDB" id="A0A1X6ZYW3"/>
<keyword evidence="4" id="KW-1185">Reference proteome</keyword>
<evidence type="ECO:0000256" key="1">
    <source>
        <dbReference type="ARBA" id="ARBA00022801"/>
    </source>
</evidence>
<dbReference type="Pfam" id="PF07859">
    <property type="entry name" value="Abhydrolase_3"/>
    <property type="match status" value="1"/>
</dbReference>
<dbReference type="InterPro" id="IPR013094">
    <property type="entry name" value="AB_hydrolase_3"/>
</dbReference>
<accession>A0A1X6ZYW3</accession>
<dbReference type="SUPFAM" id="SSF53474">
    <property type="entry name" value="alpha/beta-Hydrolases"/>
    <property type="match status" value="1"/>
</dbReference>
<evidence type="ECO:0000313" key="3">
    <source>
        <dbReference type="EMBL" id="SLN63842.1"/>
    </source>
</evidence>
<dbReference type="Gene3D" id="3.40.50.1820">
    <property type="entry name" value="alpha/beta hydrolase"/>
    <property type="match status" value="1"/>
</dbReference>
<dbReference type="EMBL" id="FWFK01000006">
    <property type="protein sequence ID" value="SLN63842.1"/>
    <property type="molecule type" value="Genomic_DNA"/>
</dbReference>
<dbReference type="InterPro" id="IPR050300">
    <property type="entry name" value="GDXG_lipolytic_enzyme"/>
</dbReference>
<evidence type="ECO:0000313" key="4">
    <source>
        <dbReference type="Proteomes" id="UP000193570"/>
    </source>
</evidence>
<dbReference type="GO" id="GO:0016787">
    <property type="term" value="F:hydrolase activity"/>
    <property type="evidence" value="ECO:0007669"/>
    <property type="project" value="UniProtKB-KW"/>
</dbReference>
<organism evidence="3 4">
    <name type="scientific">Roseivivax jejudonensis</name>
    <dbReference type="NCBI Taxonomy" id="1529041"/>
    <lineage>
        <taxon>Bacteria</taxon>
        <taxon>Pseudomonadati</taxon>
        <taxon>Pseudomonadota</taxon>
        <taxon>Alphaproteobacteria</taxon>
        <taxon>Rhodobacterales</taxon>
        <taxon>Roseobacteraceae</taxon>
        <taxon>Roseivivax</taxon>
    </lineage>
</organism>
<sequence length="330" mass="35908">MQARPGRSYLTEVYRKGVRVQGSAERRSGSVYLDYSQEELDRAYTQALWAPNMQSLIDGWTRDGAACRDPGHGYAEHAYGPRDCERLDVFDAAGPIVHLHLHGGAWQRQSKEDCSFIAPAMRRLDVPFVVPEFGRLPDQRMPEVFDQIVAAMVWTYQTYVASGRAEGIVVSGHSSGAHMAALVASHDFGPALPVSALRAVLCISGPYDLYPVLLSTRRSYIDLTPAEAERLSPIRRVAQTRVPLHLIFGSRESPEFVRQSRAFAAALAGEGKLAACVEVAGANHFEVADQLGSHDSDVGFWLTKLLTMPHSAADLPPVGGPAPGPGPTHP</sequence>
<keyword evidence="1 3" id="KW-0378">Hydrolase</keyword>